<dbReference type="SUPFAM" id="SSF48179">
    <property type="entry name" value="6-phosphogluconate dehydrogenase C-terminal domain-like"/>
    <property type="match status" value="1"/>
</dbReference>
<dbReference type="InterPro" id="IPR028939">
    <property type="entry name" value="P5C_Rdtase_cat_N"/>
</dbReference>
<dbReference type="EC" id="1.5.1.2" evidence="4 5"/>
<accession>A0A841GEC0</accession>
<dbReference type="PROSITE" id="PS00521">
    <property type="entry name" value="P5CR"/>
    <property type="match status" value="1"/>
</dbReference>
<keyword evidence="4" id="KW-0963">Cytoplasm</keyword>
<proteinExistence type="inferred from homology"/>
<dbReference type="PANTHER" id="PTHR11645">
    <property type="entry name" value="PYRROLINE-5-CARBOXYLATE REDUCTASE"/>
    <property type="match status" value="1"/>
</dbReference>
<dbReference type="Proteomes" id="UP000585721">
    <property type="component" value="Unassembled WGS sequence"/>
</dbReference>
<dbReference type="FunFam" id="1.10.3730.10:FF:000001">
    <property type="entry name" value="Pyrroline-5-carboxylate reductase"/>
    <property type="match status" value="1"/>
</dbReference>
<dbReference type="InterPro" id="IPR053790">
    <property type="entry name" value="P5CR-like_CS"/>
</dbReference>
<feature type="binding site" evidence="6">
    <location>
        <begin position="70"/>
        <end position="73"/>
    </location>
    <ligand>
        <name>NADP(+)</name>
        <dbReference type="ChEBI" id="CHEBI:58349"/>
    </ligand>
</feature>
<dbReference type="InterPro" id="IPR036291">
    <property type="entry name" value="NAD(P)-bd_dom_sf"/>
</dbReference>
<evidence type="ECO:0000256" key="1">
    <source>
        <dbReference type="ARBA" id="ARBA00005525"/>
    </source>
</evidence>
<keyword evidence="3 4" id="KW-0560">Oxidoreductase</keyword>
<comment type="function">
    <text evidence="4">Catalyzes the reduction of 1-pyrroline-5-carboxylate (PCA) to L-proline.</text>
</comment>
<evidence type="ECO:0000256" key="6">
    <source>
        <dbReference type="PIRSR" id="PIRSR000193-1"/>
    </source>
</evidence>
<comment type="catalytic activity">
    <reaction evidence="4 7">
        <text>L-proline + NADP(+) = (S)-1-pyrroline-5-carboxylate + NADPH + 2 H(+)</text>
        <dbReference type="Rhea" id="RHEA:14109"/>
        <dbReference type="ChEBI" id="CHEBI:15378"/>
        <dbReference type="ChEBI" id="CHEBI:17388"/>
        <dbReference type="ChEBI" id="CHEBI:57783"/>
        <dbReference type="ChEBI" id="CHEBI:58349"/>
        <dbReference type="ChEBI" id="CHEBI:60039"/>
        <dbReference type="EC" id="1.5.1.2"/>
    </reaction>
</comment>
<keyword evidence="4 7" id="KW-0028">Amino-acid biosynthesis</keyword>
<evidence type="ECO:0000313" key="10">
    <source>
        <dbReference type="EMBL" id="MBB6056279.1"/>
    </source>
</evidence>
<keyword evidence="4 7" id="KW-0641">Proline biosynthesis</keyword>
<organism evidence="10 11">
    <name type="scientific">Tolumonas osonensis</name>
    <dbReference type="NCBI Taxonomy" id="675874"/>
    <lineage>
        <taxon>Bacteria</taxon>
        <taxon>Pseudomonadati</taxon>
        <taxon>Pseudomonadota</taxon>
        <taxon>Gammaproteobacteria</taxon>
        <taxon>Aeromonadales</taxon>
        <taxon>Aeromonadaceae</taxon>
        <taxon>Tolumonas</taxon>
    </lineage>
</organism>
<name>A0A841GEC0_9GAMM</name>
<evidence type="ECO:0000256" key="5">
    <source>
        <dbReference type="NCBIfam" id="TIGR00112"/>
    </source>
</evidence>
<evidence type="ECO:0000256" key="2">
    <source>
        <dbReference type="ARBA" id="ARBA00022857"/>
    </source>
</evidence>
<dbReference type="UniPathway" id="UPA00098">
    <property type="reaction ID" value="UER00361"/>
</dbReference>
<dbReference type="Pfam" id="PF14748">
    <property type="entry name" value="P5CR_dimer"/>
    <property type="match status" value="1"/>
</dbReference>
<sequence length="274" mass="28554">MEQRNIAFIGAGNMARSLISGLINAGFPGSKIHATDIDADKAQQLGAEFGITGSNDNIAAVKGADVIVLAVKPQFMAEMLSQLAPAIGDFGNKLIISIAAGVSVARLQGLLNGHQNIVRCMPNTPSLIGIGMTGLFASNTVSAADRQFAQDMLQAVGKTVWVDTEAAINGVTAASGSGPAYFFLFMQYMVEEAQRMGFSADAARQLVQETALGAAQMVIANPDTELATLRAQVTSKGGTTAAAINAFEEGKLADLVSAAMQAAQHRAEEMETLF</sequence>
<dbReference type="EMBL" id="JACHGR010000007">
    <property type="protein sequence ID" value="MBB6056279.1"/>
    <property type="molecule type" value="Genomic_DNA"/>
</dbReference>
<dbReference type="HAMAP" id="MF_01925">
    <property type="entry name" value="P5C_reductase"/>
    <property type="match status" value="1"/>
</dbReference>
<evidence type="ECO:0000259" key="8">
    <source>
        <dbReference type="Pfam" id="PF03807"/>
    </source>
</evidence>
<protein>
    <recommendedName>
        <fullName evidence="4 5">Pyrroline-5-carboxylate reductase</fullName>
        <shortName evidence="4">P5C reductase</shortName>
        <shortName evidence="4">P5CR</shortName>
        <ecNumber evidence="4 5">1.5.1.2</ecNumber>
    </recommendedName>
    <alternativeName>
        <fullName evidence="4">PCA reductase</fullName>
    </alternativeName>
</protein>
<evidence type="ECO:0000256" key="7">
    <source>
        <dbReference type="RuleBase" id="RU003903"/>
    </source>
</evidence>
<dbReference type="Pfam" id="PF03807">
    <property type="entry name" value="F420_oxidored"/>
    <property type="match status" value="1"/>
</dbReference>
<reference evidence="10 11" key="1">
    <citation type="submission" date="2020-08" db="EMBL/GenBank/DDBJ databases">
        <title>Genomic Encyclopedia of Type Strains, Phase IV (KMG-IV): sequencing the most valuable type-strain genomes for metagenomic binning, comparative biology and taxonomic classification.</title>
        <authorList>
            <person name="Goeker M."/>
        </authorList>
    </citation>
    <scope>NUCLEOTIDE SEQUENCE [LARGE SCALE GENOMIC DNA]</scope>
    <source>
        <strain evidence="10 11">DSM 22975</strain>
    </source>
</reference>
<dbReference type="Gene3D" id="1.10.3730.10">
    <property type="entry name" value="ProC C-terminal domain-like"/>
    <property type="match status" value="1"/>
</dbReference>
<feature type="binding site" evidence="6">
    <location>
        <begin position="9"/>
        <end position="14"/>
    </location>
    <ligand>
        <name>NADP(+)</name>
        <dbReference type="ChEBI" id="CHEBI:58349"/>
    </ligand>
</feature>
<feature type="domain" description="Pyrroline-5-carboxylate reductase catalytic N-terminal" evidence="8">
    <location>
        <begin position="6"/>
        <end position="101"/>
    </location>
</feature>
<dbReference type="InterPro" id="IPR008927">
    <property type="entry name" value="6-PGluconate_DH-like_C_sf"/>
</dbReference>
<evidence type="ECO:0000313" key="11">
    <source>
        <dbReference type="Proteomes" id="UP000585721"/>
    </source>
</evidence>
<dbReference type="GO" id="GO:0004735">
    <property type="term" value="F:pyrroline-5-carboxylate reductase activity"/>
    <property type="evidence" value="ECO:0007669"/>
    <property type="project" value="UniProtKB-UniRule"/>
</dbReference>
<comment type="similarity">
    <text evidence="1 4 7">Belongs to the pyrroline-5-carboxylate reductase family.</text>
</comment>
<evidence type="ECO:0000256" key="3">
    <source>
        <dbReference type="ARBA" id="ARBA00023002"/>
    </source>
</evidence>
<evidence type="ECO:0000259" key="9">
    <source>
        <dbReference type="Pfam" id="PF14748"/>
    </source>
</evidence>
<dbReference type="NCBIfam" id="TIGR00112">
    <property type="entry name" value="proC"/>
    <property type="match status" value="1"/>
</dbReference>
<dbReference type="AlphaFoldDB" id="A0A841GEC0"/>
<dbReference type="RefSeq" id="WP_188027002.1">
    <property type="nucleotide sequence ID" value="NZ_JACHGR010000007.1"/>
</dbReference>
<dbReference type="GO" id="GO:0055129">
    <property type="term" value="P:L-proline biosynthetic process"/>
    <property type="evidence" value="ECO:0007669"/>
    <property type="project" value="UniProtKB-UniRule"/>
</dbReference>
<dbReference type="SUPFAM" id="SSF51735">
    <property type="entry name" value="NAD(P)-binding Rossmann-fold domains"/>
    <property type="match status" value="1"/>
</dbReference>
<feature type="binding site" evidence="6">
    <location>
        <position position="57"/>
    </location>
    <ligand>
        <name>NADPH</name>
        <dbReference type="ChEBI" id="CHEBI:57783"/>
    </ligand>
</feature>
<keyword evidence="2 4" id="KW-0521">NADP</keyword>
<gene>
    <name evidence="4" type="primary">proC</name>
    <name evidence="10" type="ORF">HNR75_002211</name>
</gene>
<dbReference type="InterPro" id="IPR000304">
    <property type="entry name" value="Pyrroline-COOH_reductase"/>
</dbReference>
<dbReference type="GO" id="GO:0005737">
    <property type="term" value="C:cytoplasm"/>
    <property type="evidence" value="ECO:0007669"/>
    <property type="project" value="UniProtKB-SubCell"/>
</dbReference>
<evidence type="ECO:0000256" key="4">
    <source>
        <dbReference type="HAMAP-Rule" id="MF_01925"/>
    </source>
</evidence>
<comment type="catalytic activity">
    <reaction evidence="4">
        <text>L-proline + NAD(+) = (S)-1-pyrroline-5-carboxylate + NADH + 2 H(+)</text>
        <dbReference type="Rhea" id="RHEA:14105"/>
        <dbReference type="ChEBI" id="CHEBI:15378"/>
        <dbReference type="ChEBI" id="CHEBI:17388"/>
        <dbReference type="ChEBI" id="CHEBI:57540"/>
        <dbReference type="ChEBI" id="CHEBI:57945"/>
        <dbReference type="ChEBI" id="CHEBI:60039"/>
        <dbReference type="EC" id="1.5.1.2"/>
    </reaction>
</comment>
<keyword evidence="11" id="KW-1185">Reference proteome</keyword>
<comment type="pathway">
    <text evidence="4 7">Amino-acid biosynthesis; L-proline biosynthesis; L-proline from L-glutamate 5-semialdehyde: step 1/1.</text>
</comment>
<dbReference type="Gene3D" id="3.40.50.720">
    <property type="entry name" value="NAD(P)-binding Rossmann-like Domain"/>
    <property type="match status" value="1"/>
</dbReference>
<comment type="subcellular location">
    <subcellularLocation>
        <location evidence="4">Cytoplasm</location>
    </subcellularLocation>
</comment>
<dbReference type="PIRSF" id="PIRSF000193">
    <property type="entry name" value="Pyrrol-5-carb_rd"/>
    <property type="match status" value="1"/>
</dbReference>
<comment type="caution">
    <text evidence="10">The sequence shown here is derived from an EMBL/GenBank/DDBJ whole genome shotgun (WGS) entry which is preliminary data.</text>
</comment>
<feature type="domain" description="Pyrroline-5-carboxylate reductase dimerisation" evidence="9">
    <location>
        <begin position="165"/>
        <end position="270"/>
    </location>
</feature>
<dbReference type="PANTHER" id="PTHR11645:SF0">
    <property type="entry name" value="PYRROLINE-5-CARBOXYLATE REDUCTASE 3"/>
    <property type="match status" value="1"/>
</dbReference>
<dbReference type="InterPro" id="IPR029036">
    <property type="entry name" value="P5CR_dimer"/>
</dbReference>